<dbReference type="InterPro" id="IPR029058">
    <property type="entry name" value="AB_hydrolase_fold"/>
</dbReference>
<keyword evidence="5" id="KW-0720">Serine protease</keyword>
<evidence type="ECO:0000256" key="5">
    <source>
        <dbReference type="ARBA" id="ARBA00022825"/>
    </source>
</evidence>
<evidence type="ECO:0000313" key="9">
    <source>
        <dbReference type="EMBL" id="MEE2041019.1"/>
    </source>
</evidence>
<dbReference type="Pfam" id="PF02897">
    <property type="entry name" value="Peptidase_S9_N"/>
    <property type="match status" value="1"/>
</dbReference>
<keyword evidence="3" id="KW-0645">Protease</keyword>
<feature type="domain" description="Peptidase S9 prolyl oligopeptidase catalytic" evidence="7">
    <location>
        <begin position="500"/>
        <end position="707"/>
    </location>
</feature>
<dbReference type="EMBL" id="JAUZMY010000039">
    <property type="protein sequence ID" value="MEE2041019.1"/>
    <property type="molecule type" value="Genomic_DNA"/>
</dbReference>
<dbReference type="EC" id="3.4.21.26" evidence="2"/>
<dbReference type="Gene3D" id="3.40.50.1820">
    <property type="entry name" value="alpha/beta hydrolase"/>
    <property type="match status" value="1"/>
</dbReference>
<evidence type="ECO:0000256" key="2">
    <source>
        <dbReference type="ARBA" id="ARBA00011897"/>
    </source>
</evidence>
<comment type="catalytic activity">
    <reaction evidence="1">
        <text>Hydrolysis of Pro-|-Xaa &gt;&gt; Ala-|-Xaa in oligopeptides.</text>
        <dbReference type="EC" id="3.4.21.26"/>
    </reaction>
</comment>
<proteinExistence type="predicted"/>
<dbReference type="PANTHER" id="PTHR42881">
    <property type="entry name" value="PROLYL ENDOPEPTIDASE"/>
    <property type="match status" value="1"/>
</dbReference>
<evidence type="ECO:0000313" key="10">
    <source>
        <dbReference type="Proteomes" id="UP001356095"/>
    </source>
</evidence>
<feature type="region of interest" description="Disordered" evidence="6">
    <location>
        <begin position="420"/>
        <end position="442"/>
    </location>
</feature>
<evidence type="ECO:0000259" key="8">
    <source>
        <dbReference type="Pfam" id="PF02897"/>
    </source>
</evidence>
<evidence type="ECO:0000259" key="7">
    <source>
        <dbReference type="Pfam" id="PF00326"/>
    </source>
</evidence>
<keyword evidence="10" id="KW-1185">Reference proteome</keyword>
<gene>
    <name evidence="9" type="ORF">Q8791_27735</name>
</gene>
<evidence type="ECO:0000256" key="6">
    <source>
        <dbReference type="SAM" id="MobiDB-lite"/>
    </source>
</evidence>
<sequence>MTSASALPSPGFPPTRRDTAVEHLHGHAVADPYRWLEDGNGPECEAWLEHQARLYTSRAATWPHRSAWQALLRSATARTDALSAVSPPVWRRGRRFFLRHPPGRPLPVLMTAEPGGPARTLLDPLAGDPSGSTTLDAWRPSPSGELVAYQMSYQGDERPRLGVVDVSTGHVVDGPLDPGRQTPVAWLADDTAFLYVHTPRGGTGRQLRLHRVGTAPGRDPVLFTTDLPQLSVTTSPDGRHLMLSASPGATSGNRLWLARAPHHPEQDLRPALVFDGTGDASRAVLKFAPDGRVYAVTDHGAPFGRLCAVDPADPHLRAWTTVVAEEPGSVLSACVTLTEPGTGRLRLLTAHSRHGVSGLRLHTGDGDLLAEVAAPGNGHVARLTAPPEGASSAWFTYTDFTTPPCVHRFDLATRRCVPDTPPECDTRGTPSAARSAGRAEVRTGVREHPRVAQVGYPSFDRTPVRMHLITPPGRTGPLPTLLTAYGGFGASTPPAYSPAITAWVAAGGAYAIASVRGGGEGGTAWHAAGSGADKPNAIADFLAAARWLIDQGHTDSDRLAIRGSSHSGFLVAAALTRAPELFAAAVCSDAVTDMLRYDRFGIGHLWRQEFGTAEDPDECAALLGYSPYHRVRPGTDYPAVLLTCPRTDPRVDSMHVRKMTAALQHATASDRPVVLRCEDGVGHGPRSLDRSLDLQTDVLAFCAAHTGLAPPPQQHRR</sequence>
<dbReference type="InterPro" id="IPR051167">
    <property type="entry name" value="Prolyl_oligopep/macrocyclase"/>
</dbReference>
<accession>A0ABU7KFK3</accession>
<dbReference type="RefSeq" id="WP_330094783.1">
    <property type="nucleotide sequence ID" value="NZ_JAUZMY010000039.1"/>
</dbReference>
<name>A0ABU7KFK3_9ACTN</name>
<dbReference type="SUPFAM" id="SSF53474">
    <property type="entry name" value="alpha/beta-Hydrolases"/>
    <property type="match status" value="1"/>
</dbReference>
<dbReference type="SUPFAM" id="SSF50993">
    <property type="entry name" value="Peptidase/esterase 'gauge' domain"/>
    <property type="match status" value="1"/>
</dbReference>
<dbReference type="PANTHER" id="PTHR42881:SF2">
    <property type="entry name" value="PROLYL ENDOPEPTIDASE"/>
    <property type="match status" value="1"/>
</dbReference>
<protein>
    <recommendedName>
        <fullName evidence="2">prolyl oligopeptidase</fullName>
        <ecNumber evidence="2">3.4.21.26</ecNumber>
    </recommendedName>
</protein>
<dbReference type="InterPro" id="IPR001375">
    <property type="entry name" value="Peptidase_S9_cat"/>
</dbReference>
<evidence type="ECO:0000256" key="4">
    <source>
        <dbReference type="ARBA" id="ARBA00022801"/>
    </source>
</evidence>
<evidence type="ECO:0000256" key="3">
    <source>
        <dbReference type="ARBA" id="ARBA00022670"/>
    </source>
</evidence>
<dbReference type="InterPro" id="IPR023302">
    <property type="entry name" value="Pept_S9A_N"/>
</dbReference>
<comment type="caution">
    <text evidence="9">The sequence shown here is derived from an EMBL/GenBank/DDBJ whole genome shotgun (WGS) entry which is preliminary data.</text>
</comment>
<dbReference type="Proteomes" id="UP001356095">
    <property type="component" value="Unassembled WGS sequence"/>
</dbReference>
<organism evidence="9 10">
    <name type="scientific">Nocardiopsis codii</name>
    <dbReference type="NCBI Taxonomy" id="3065942"/>
    <lineage>
        <taxon>Bacteria</taxon>
        <taxon>Bacillati</taxon>
        <taxon>Actinomycetota</taxon>
        <taxon>Actinomycetes</taxon>
        <taxon>Streptosporangiales</taxon>
        <taxon>Nocardiopsidaceae</taxon>
        <taxon>Nocardiopsis</taxon>
    </lineage>
</organism>
<keyword evidence="4" id="KW-0378">Hydrolase</keyword>
<feature type="domain" description="Peptidase S9A N-terminal" evidence="8">
    <location>
        <begin position="13"/>
        <end position="414"/>
    </location>
</feature>
<reference evidence="9 10" key="1">
    <citation type="submission" date="2023-08" db="EMBL/GenBank/DDBJ databases">
        <authorList>
            <person name="Girao M."/>
            <person name="Carvalho M.F."/>
        </authorList>
    </citation>
    <scope>NUCLEOTIDE SEQUENCE [LARGE SCALE GENOMIC DNA]</scope>
    <source>
        <strain evidence="9 10">CT-R113</strain>
    </source>
</reference>
<dbReference type="InterPro" id="IPR002470">
    <property type="entry name" value="Peptidase_S9A"/>
</dbReference>
<dbReference type="PRINTS" id="PR00862">
    <property type="entry name" value="PROLIGOPTASE"/>
</dbReference>
<dbReference type="Pfam" id="PF00326">
    <property type="entry name" value="Peptidase_S9"/>
    <property type="match status" value="1"/>
</dbReference>
<dbReference type="Gene3D" id="2.130.10.120">
    <property type="entry name" value="Prolyl oligopeptidase, N-terminal domain"/>
    <property type="match status" value="1"/>
</dbReference>
<evidence type="ECO:0000256" key="1">
    <source>
        <dbReference type="ARBA" id="ARBA00001070"/>
    </source>
</evidence>